<dbReference type="PANTHER" id="PTHR28613:SF7">
    <property type="entry name" value="TRANSMEMBRANE PROTEIN 238"/>
    <property type="match status" value="1"/>
</dbReference>
<evidence type="ECO:0008006" key="4">
    <source>
        <dbReference type="Google" id="ProtNLM"/>
    </source>
</evidence>
<reference evidence="2" key="2">
    <citation type="submission" date="2025-09" db="UniProtKB">
        <authorList>
            <consortium name="Ensembl"/>
        </authorList>
    </citation>
    <scope>IDENTIFICATION</scope>
</reference>
<dbReference type="AlphaFoldDB" id="A0A3Q2ZL08"/>
<sequence length="152" mass="16808">MAHTCAGNCAPLLLLALVFDAVGLVVLLVGIFGNLTLDGRFYGDFLIYTGSILIFFSLMWWVLWYTGNVPPEDVRSSVDVSFARWARKLSERLSPGGAAGLSPVCIRKVRSLWPTLQEGAARGSGVCRLLKRNLCFYKWFNLSLGHYCLGCL</sequence>
<dbReference type="Pfam" id="PF15125">
    <property type="entry name" value="TMEM238"/>
    <property type="match status" value="1"/>
</dbReference>
<dbReference type="Ensembl" id="ENSKMAT00000004378.1">
    <property type="protein sequence ID" value="ENSKMAP00000004296.1"/>
    <property type="gene ID" value="ENSKMAG00000003264.1"/>
</dbReference>
<dbReference type="Proteomes" id="UP000264800">
    <property type="component" value="Unplaced"/>
</dbReference>
<feature type="transmembrane region" description="Helical" evidence="1">
    <location>
        <begin position="45"/>
        <end position="65"/>
    </location>
</feature>
<proteinExistence type="predicted"/>
<dbReference type="PANTHER" id="PTHR28613">
    <property type="entry name" value="SI:CH211-232M10.4-RELATED"/>
    <property type="match status" value="1"/>
</dbReference>
<keyword evidence="3" id="KW-1185">Reference proteome</keyword>
<dbReference type="STRING" id="37003.ENSKMAP00000004296"/>
<evidence type="ECO:0000313" key="2">
    <source>
        <dbReference type="Ensembl" id="ENSKMAP00000004296.1"/>
    </source>
</evidence>
<keyword evidence="1" id="KW-0472">Membrane</keyword>
<evidence type="ECO:0000313" key="3">
    <source>
        <dbReference type="Proteomes" id="UP000264800"/>
    </source>
</evidence>
<accession>A0A3Q2ZL08</accession>
<dbReference type="GeneTree" id="ENSGT00940000162720"/>
<keyword evidence="1" id="KW-0812">Transmembrane</keyword>
<protein>
    <recommendedName>
        <fullName evidence="4">Transmembrane protein 238-like</fullName>
    </recommendedName>
</protein>
<keyword evidence="1" id="KW-1133">Transmembrane helix</keyword>
<reference evidence="2" key="1">
    <citation type="submission" date="2025-08" db="UniProtKB">
        <authorList>
            <consortium name="Ensembl"/>
        </authorList>
    </citation>
    <scope>IDENTIFICATION</scope>
</reference>
<feature type="transmembrane region" description="Helical" evidence="1">
    <location>
        <begin position="12"/>
        <end position="33"/>
    </location>
</feature>
<evidence type="ECO:0000256" key="1">
    <source>
        <dbReference type="SAM" id="Phobius"/>
    </source>
</evidence>
<name>A0A3Q2ZL08_KRYMA</name>
<dbReference type="OMA" id="TCAGNCA"/>
<dbReference type="InterPro" id="IPR029365">
    <property type="entry name" value="TMEM238"/>
</dbReference>
<organism evidence="2 3">
    <name type="scientific">Kryptolebias marmoratus</name>
    <name type="common">Mangrove killifish</name>
    <name type="synonym">Rivulus marmoratus</name>
    <dbReference type="NCBI Taxonomy" id="37003"/>
    <lineage>
        <taxon>Eukaryota</taxon>
        <taxon>Metazoa</taxon>
        <taxon>Chordata</taxon>
        <taxon>Craniata</taxon>
        <taxon>Vertebrata</taxon>
        <taxon>Euteleostomi</taxon>
        <taxon>Actinopterygii</taxon>
        <taxon>Neopterygii</taxon>
        <taxon>Teleostei</taxon>
        <taxon>Neoteleostei</taxon>
        <taxon>Acanthomorphata</taxon>
        <taxon>Ovalentaria</taxon>
        <taxon>Atherinomorphae</taxon>
        <taxon>Cyprinodontiformes</taxon>
        <taxon>Rivulidae</taxon>
        <taxon>Kryptolebias</taxon>
    </lineage>
</organism>